<reference evidence="2" key="1">
    <citation type="submission" date="2018-05" db="EMBL/GenBank/DDBJ databases">
        <authorList>
            <person name="Lanie J.A."/>
            <person name="Ng W.-L."/>
            <person name="Kazmierczak K.M."/>
            <person name="Andrzejewski T.M."/>
            <person name="Davidsen T.M."/>
            <person name="Wayne K.J."/>
            <person name="Tettelin H."/>
            <person name="Glass J.I."/>
            <person name="Rusch D."/>
            <person name="Podicherti R."/>
            <person name="Tsui H.-C.T."/>
            <person name="Winkler M.E."/>
        </authorList>
    </citation>
    <scope>NUCLEOTIDE SEQUENCE</scope>
</reference>
<evidence type="ECO:0000313" key="2">
    <source>
        <dbReference type="EMBL" id="SVA95173.1"/>
    </source>
</evidence>
<dbReference type="AlphaFoldDB" id="A0A382A2K5"/>
<sequence length="56" mass="5945">MKIAIGCQKLYADGGGVSLVAVGQVTRWGGRTALPPNARRTSPGHPTGDEYFGSWR</sequence>
<feature type="region of interest" description="Disordered" evidence="1">
    <location>
        <begin position="32"/>
        <end position="56"/>
    </location>
</feature>
<gene>
    <name evidence="2" type="ORF">METZ01_LOCUS148027</name>
</gene>
<organism evidence="2">
    <name type="scientific">marine metagenome</name>
    <dbReference type="NCBI Taxonomy" id="408172"/>
    <lineage>
        <taxon>unclassified sequences</taxon>
        <taxon>metagenomes</taxon>
        <taxon>ecological metagenomes</taxon>
    </lineage>
</organism>
<dbReference type="EMBL" id="UINC01023461">
    <property type="protein sequence ID" value="SVA95173.1"/>
    <property type="molecule type" value="Genomic_DNA"/>
</dbReference>
<name>A0A382A2K5_9ZZZZ</name>
<accession>A0A382A2K5</accession>
<proteinExistence type="predicted"/>
<protein>
    <submittedName>
        <fullName evidence="2">Uncharacterized protein</fullName>
    </submittedName>
</protein>
<evidence type="ECO:0000256" key="1">
    <source>
        <dbReference type="SAM" id="MobiDB-lite"/>
    </source>
</evidence>